<dbReference type="Gene3D" id="3.40.50.1000">
    <property type="entry name" value="HAD superfamily/HAD-like"/>
    <property type="match status" value="1"/>
</dbReference>
<dbReference type="SFLD" id="SFLDG01135">
    <property type="entry name" value="C1.5.6:_HAD__Beta-PGM__Phospha"/>
    <property type="match status" value="1"/>
</dbReference>
<proteinExistence type="inferred from homology"/>
<comment type="caution">
    <text evidence="4">The sequence shown here is derived from an EMBL/GenBank/DDBJ whole genome shotgun (WGS) entry which is preliminary data.</text>
</comment>
<dbReference type="InterPro" id="IPR036412">
    <property type="entry name" value="HAD-like_sf"/>
</dbReference>
<dbReference type="RefSeq" id="WP_184662464.1">
    <property type="nucleotide sequence ID" value="NZ_JACHHB010000001.1"/>
</dbReference>
<comment type="catalytic activity">
    <reaction evidence="3">
        <text>O-phospho-L-serine + H2O = L-serine + phosphate</text>
        <dbReference type="Rhea" id="RHEA:21208"/>
        <dbReference type="ChEBI" id="CHEBI:15377"/>
        <dbReference type="ChEBI" id="CHEBI:33384"/>
        <dbReference type="ChEBI" id="CHEBI:43474"/>
        <dbReference type="ChEBI" id="CHEBI:57524"/>
        <dbReference type="EC" id="3.1.3.3"/>
    </reaction>
</comment>
<dbReference type="NCBIfam" id="TIGR01549">
    <property type="entry name" value="HAD-SF-IA-v1"/>
    <property type="match status" value="1"/>
</dbReference>
<name>A0A840QL18_9BACI</name>
<dbReference type="InterPro" id="IPR023214">
    <property type="entry name" value="HAD_sf"/>
</dbReference>
<dbReference type="PANTHER" id="PTHR46470">
    <property type="entry name" value="N-ACYLNEURAMINATE-9-PHOSPHATASE"/>
    <property type="match status" value="1"/>
</dbReference>
<comment type="similarity">
    <text evidence="3">Belongs to the HAD-like hydrolase superfamily.</text>
</comment>
<gene>
    <name evidence="4" type="ORF">HNQ41_000121</name>
</gene>
<organism evidence="4 5">
    <name type="scientific">Texcoconibacillus texcoconensis</name>
    <dbReference type="NCBI Taxonomy" id="1095777"/>
    <lineage>
        <taxon>Bacteria</taxon>
        <taxon>Bacillati</taxon>
        <taxon>Bacillota</taxon>
        <taxon>Bacilli</taxon>
        <taxon>Bacillales</taxon>
        <taxon>Bacillaceae</taxon>
        <taxon>Texcoconibacillus</taxon>
    </lineage>
</organism>
<dbReference type="SFLD" id="SFLDG01129">
    <property type="entry name" value="C1.5:_HAD__Beta-PGM__Phosphata"/>
    <property type="match status" value="1"/>
</dbReference>
<accession>A0A840QL18</accession>
<comment type="function">
    <text evidence="3">Catalyzes the last step of the phosphorylated serine biosynthetic pathway, i.e. dephosphorylation of O-phospho-L-serine to form L-serine.</text>
</comment>
<dbReference type="Gene3D" id="1.20.120.710">
    <property type="entry name" value="Haloacid dehalogenase hydrolase-like domain"/>
    <property type="match status" value="1"/>
</dbReference>
<evidence type="ECO:0000313" key="5">
    <source>
        <dbReference type="Proteomes" id="UP000551878"/>
    </source>
</evidence>
<evidence type="ECO:0000256" key="2">
    <source>
        <dbReference type="ARBA" id="ARBA00022842"/>
    </source>
</evidence>
<dbReference type="SFLD" id="SFLDS00003">
    <property type="entry name" value="Haloacid_Dehalogenase"/>
    <property type="match status" value="1"/>
</dbReference>
<comment type="catalytic activity">
    <reaction evidence="3">
        <text>O-phospho-D-serine + H2O = D-serine + phosphate</text>
        <dbReference type="Rhea" id="RHEA:24873"/>
        <dbReference type="ChEBI" id="CHEBI:15377"/>
        <dbReference type="ChEBI" id="CHEBI:35247"/>
        <dbReference type="ChEBI" id="CHEBI:43474"/>
        <dbReference type="ChEBI" id="CHEBI:58680"/>
        <dbReference type="EC" id="3.1.3.3"/>
    </reaction>
</comment>
<comment type="cofactor">
    <cofactor evidence="3">
        <name>Mg(2+)</name>
        <dbReference type="ChEBI" id="CHEBI:18420"/>
    </cofactor>
    <cofactor evidence="3">
        <name>Co(2+)</name>
        <dbReference type="ChEBI" id="CHEBI:48828"/>
    </cofactor>
</comment>
<dbReference type="PANTHER" id="PTHR46470:SF3">
    <property type="entry name" value="N-ACYLNEURAMINATE-9-PHOSPHATASE"/>
    <property type="match status" value="1"/>
</dbReference>
<dbReference type="InterPro" id="IPR044266">
    <property type="entry name" value="PSP_YsaA"/>
</dbReference>
<keyword evidence="1 3" id="KW-0378">Hydrolase</keyword>
<keyword evidence="3" id="KW-0028">Amino-acid biosynthesis</keyword>
<dbReference type="EC" id="3.1.3.3" evidence="3"/>
<keyword evidence="2 3" id="KW-0460">Magnesium</keyword>
<dbReference type="Proteomes" id="UP000551878">
    <property type="component" value="Unassembled WGS sequence"/>
</dbReference>
<keyword evidence="3" id="KW-0718">Serine biosynthesis</keyword>
<dbReference type="EMBL" id="JACHHB010000001">
    <property type="protein sequence ID" value="MBB5171981.1"/>
    <property type="molecule type" value="Genomic_DNA"/>
</dbReference>
<dbReference type="GO" id="GO:0036424">
    <property type="term" value="F:L-phosphoserine phosphatase activity"/>
    <property type="evidence" value="ECO:0007669"/>
    <property type="project" value="UniProtKB-UniRule"/>
</dbReference>
<keyword evidence="3" id="KW-0170">Cobalt</keyword>
<sequence length="267" mass="30998">MIKAVFFDLDDTLLWDKKSVKEAFVVTCKRAEKEYGIDAEQLEDAVREEARELYASYDTYEFTQKIGINPFEGLWGNFLDDHDEFRKMKDIVPTYRKEAWTKGLKRLGIEDEKFGEELAEQFPIERRKHPYMYEETIRVLEQLKGKYQLLLLTNGSPDLQHTKLDITPELVPYFDEIIISGGFGIGKPDPSIFEHGLEKIGVDKSEAIMIGDNLLTDILGASRVGMKSVWINREQKEKRTDITADFEIEHLEELFPILEKLNKKAQV</sequence>
<dbReference type="GO" id="GO:0006564">
    <property type="term" value="P:L-serine biosynthetic process"/>
    <property type="evidence" value="ECO:0007669"/>
    <property type="project" value="UniProtKB-UniRule"/>
</dbReference>
<evidence type="ECO:0000256" key="3">
    <source>
        <dbReference type="HAMAP-Rule" id="MF_02240"/>
    </source>
</evidence>
<dbReference type="Pfam" id="PF00702">
    <property type="entry name" value="Hydrolase"/>
    <property type="match status" value="1"/>
</dbReference>
<dbReference type="HAMAP" id="MF_02240">
    <property type="entry name" value="PSP"/>
    <property type="match status" value="1"/>
</dbReference>
<evidence type="ECO:0000313" key="4">
    <source>
        <dbReference type="EMBL" id="MBB5171981.1"/>
    </source>
</evidence>
<protein>
    <recommendedName>
        <fullName evidence="3">Phosphoserine phosphatase</fullName>
        <shortName evidence="3">PSP</shortName>
        <ecNumber evidence="3">3.1.3.3</ecNumber>
    </recommendedName>
</protein>
<reference evidence="4 5" key="1">
    <citation type="submission" date="2020-08" db="EMBL/GenBank/DDBJ databases">
        <title>Genomic Encyclopedia of Type Strains, Phase IV (KMG-IV): sequencing the most valuable type-strain genomes for metagenomic binning, comparative biology and taxonomic classification.</title>
        <authorList>
            <person name="Goeker M."/>
        </authorList>
    </citation>
    <scope>NUCLEOTIDE SEQUENCE [LARGE SCALE GENOMIC DNA]</scope>
    <source>
        <strain evidence="4 5">DSM 24696</strain>
    </source>
</reference>
<dbReference type="InterPro" id="IPR006439">
    <property type="entry name" value="HAD-SF_hydro_IA"/>
</dbReference>
<dbReference type="NCBIfam" id="TIGR01509">
    <property type="entry name" value="HAD-SF-IA-v3"/>
    <property type="match status" value="1"/>
</dbReference>
<keyword evidence="5" id="KW-1185">Reference proteome</keyword>
<comment type="pathway">
    <text evidence="3">Amino-acid biosynthesis; L-serine biosynthesis; L-serine from 3-phospho-D-glycerate: step 3/3.</text>
</comment>
<dbReference type="InterPro" id="IPR051400">
    <property type="entry name" value="HAD-like_hydrolase"/>
</dbReference>
<evidence type="ECO:0000256" key="1">
    <source>
        <dbReference type="ARBA" id="ARBA00022801"/>
    </source>
</evidence>
<dbReference type="SUPFAM" id="SSF56784">
    <property type="entry name" value="HAD-like"/>
    <property type="match status" value="1"/>
</dbReference>
<dbReference type="AlphaFoldDB" id="A0A840QL18"/>